<dbReference type="InterPro" id="IPR019546">
    <property type="entry name" value="TAT_signal_bac_arc"/>
</dbReference>
<proteinExistence type="inferred from homology"/>
<dbReference type="Proteomes" id="UP000188181">
    <property type="component" value="Chromosome"/>
</dbReference>
<dbReference type="CDD" id="cd16146">
    <property type="entry name" value="ARS_like"/>
    <property type="match status" value="1"/>
</dbReference>
<keyword evidence="2 5" id="KW-0378">Hydrolase</keyword>
<feature type="domain" description="Sulfatase N-terminal" evidence="4">
    <location>
        <begin position="39"/>
        <end position="346"/>
    </location>
</feature>
<dbReference type="PANTHER" id="PTHR42693:SF53">
    <property type="entry name" value="ENDO-4-O-SULFATASE"/>
    <property type="match status" value="1"/>
</dbReference>
<dbReference type="STRING" id="1851148.SMSP2_00577"/>
<protein>
    <submittedName>
        <fullName evidence="5">Arylsulfatase</fullName>
        <ecNumber evidence="5">3.1.6.1</ecNumber>
    </submittedName>
</protein>
<evidence type="ECO:0000256" key="3">
    <source>
        <dbReference type="SAM" id="SignalP"/>
    </source>
</evidence>
<dbReference type="NCBIfam" id="TIGR01409">
    <property type="entry name" value="TAT_signal_seq"/>
    <property type="match status" value="1"/>
</dbReference>
<dbReference type="SUPFAM" id="SSF53649">
    <property type="entry name" value="Alkaline phosphatase-like"/>
    <property type="match status" value="1"/>
</dbReference>
<dbReference type="AlphaFoldDB" id="A0A1Q2MC36"/>
<evidence type="ECO:0000259" key="4">
    <source>
        <dbReference type="Pfam" id="PF00884"/>
    </source>
</evidence>
<dbReference type="InterPro" id="IPR000917">
    <property type="entry name" value="Sulfatase_N"/>
</dbReference>
<name>A0A1Q2MC36_9BACT</name>
<dbReference type="EMBL" id="CP019646">
    <property type="protein sequence ID" value="AQQ70234.1"/>
    <property type="molecule type" value="Genomic_DNA"/>
</dbReference>
<dbReference type="EC" id="3.1.6.1" evidence="5"/>
<keyword evidence="6" id="KW-1185">Reference proteome</keyword>
<dbReference type="RefSeq" id="WP_146684798.1">
    <property type="nucleotide sequence ID" value="NZ_CP019646.1"/>
</dbReference>
<evidence type="ECO:0000256" key="2">
    <source>
        <dbReference type="ARBA" id="ARBA00022801"/>
    </source>
</evidence>
<reference evidence="6" key="1">
    <citation type="submission" date="2017-02" db="EMBL/GenBank/DDBJ databases">
        <title>Comparative genomics and description of representatives of a novel lineage of planctomycetes thriving in anoxic sediments.</title>
        <authorList>
            <person name="Spring S."/>
            <person name="Bunk B."/>
            <person name="Sproer C."/>
        </authorList>
    </citation>
    <scope>NUCLEOTIDE SEQUENCE [LARGE SCALE GENOMIC DNA]</scope>
    <source>
        <strain evidence="6">SM-Chi-D1</strain>
    </source>
</reference>
<sequence precursor="true">MYSKISRRGFLAALGAGAASLAANPAFSAFSVKEKKNKPNVIMIFSDDQGYGDLSLTGNPYLKTPNIDKLFKEGVTLSDFHTAPLCTPTRSQLFSGQDALRNGGFCFQFSREMIRPDVPVMPEIFKANGYKTALFGKWHLGENYPYRPQDRGFDEVVTFGGAHLGQTPNYWNNDYWDDVYSHNGEYKKYDGYCDDVWFRLGKDFIEECRQKDEPFFVCLPTNLPHGPTFPPMEEAEPYADDVKFGQSLFFGMIARHDKNIGDLDKYLKDKGLYDNTIVVWFGDNGSCGGQGVYNAGLRGNKGSYYEGGHKLICAIRHIKGGLSGGYVEEGLTQVQDLFPTLIGACGLGESLKTYTHFDGMDLSPFLKERKPLPERMLIVQCATSVEPKMWQSTVMWKEWRLVEGKELYNLASDPGQQDNIADKHPEIVRRLRNHYEQWWKEVQPYTTVESSLPIHVGSRYENPVWITCFDWFGCTGQGSITMQRSVRNGNPMYGYWNLFAERTGRYRIKLRRWPLEVDAALSDGLPRYDSPKNAQANKIIDLYPEGKALPIKTARMKIGGIEKTFEVKDKDREVVFETKLPKGRTTLQGWFLDESGEQLCGAYYAQVEFLG</sequence>
<dbReference type="PANTHER" id="PTHR42693">
    <property type="entry name" value="ARYLSULFATASE FAMILY MEMBER"/>
    <property type="match status" value="1"/>
</dbReference>
<dbReference type="InterPro" id="IPR050738">
    <property type="entry name" value="Sulfatase"/>
</dbReference>
<feature type="signal peptide" evidence="3">
    <location>
        <begin position="1"/>
        <end position="28"/>
    </location>
</feature>
<evidence type="ECO:0000313" key="6">
    <source>
        <dbReference type="Proteomes" id="UP000188181"/>
    </source>
</evidence>
<organism evidence="5 6">
    <name type="scientific">Limihaloglobus sulfuriphilus</name>
    <dbReference type="NCBI Taxonomy" id="1851148"/>
    <lineage>
        <taxon>Bacteria</taxon>
        <taxon>Pseudomonadati</taxon>
        <taxon>Planctomycetota</taxon>
        <taxon>Phycisphaerae</taxon>
        <taxon>Sedimentisphaerales</taxon>
        <taxon>Sedimentisphaeraceae</taxon>
        <taxon>Limihaloglobus</taxon>
    </lineage>
</organism>
<dbReference type="OrthoDB" id="9783154at2"/>
<comment type="similarity">
    <text evidence="1">Belongs to the sulfatase family.</text>
</comment>
<accession>A0A1Q2MC36</accession>
<dbReference type="PROSITE" id="PS51318">
    <property type="entry name" value="TAT"/>
    <property type="match status" value="1"/>
</dbReference>
<gene>
    <name evidence="5" type="primary">atsA_8</name>
    <name evidence="5" type="ORF">SMSP2_00577</name>
</gene>
<dbReference type="InterPro" id="IPR017850">
    <property type="entry name" value="Alkaline_phosphatase_core_sf"/>
</dbReference>
<dbReference type="Pfam" id="PF00884">
    <property type="entry name" value="Sulfatase"/>
    <property type="match status" value="1"/>
</dbReference>
<dbReference type="Gene3D" id="3.30.1120.10">
    <property type="match status" value="1"/>
</dbReference>
<dbReference type="InterPro" id="IPR006311">
    <property type="entry name" value="TAT_signal"/>
</dbReference>
<evidence type="ECO:0000313" key="5">
    <source>
        <dbReference type="EMBL" id="AQQ70234.1"/>
    </source>
</evidence>
<keyword evidence="3" id="KW-0732">Signal</keyword>
<feature type="chain" id="PRO_5013270093" evidence="3">
    <location>
        <begin position="29"/>
        <end position="611"/>
    </location>
</feature>
<dbReference type="Gene3D" id="3.40.720.10">
    <property type="entry name" value="Alkaline Phosphatase, subunit A"/>
    <property type="match status" value="1"/>
</dbReference>
<dbReference type="GO" id="GO:0004065">
    <property type="term" value="F:arylsulfatase activity"/>
    <property type="evidence" value="ECO:0007669"/>
    <property type="project" value="UniProtKB-EC"/>
</dbReference>
<dbReference type="KEGG" id="pbas:SMSP2_00577"/>
<evidence type="ECO:0000256" key="1">
    <source>
        <dbReference type="ARBA" id="ARBA00008779"/>
    </source>
</evidence>